<dbReference type="PANTHER" id="PTHR43706:SF9">
    <property type="entry name" value="TYPE II NADH:QUINONE OXIDOREDUCTASE"/>
    <property type="match status" value="1"/>
</dbReference>
<keyword evidence="5" id="KW-0520">NAD</keyword>
<dbReference type="InterPro" id="IPR023753">
    <property type="entry name" value="FAD/NAD-binding_dom"/>
</dbReference>
<dbReference type="RefSeq" id="WP_023496608.1">
    <property type="nucleotide sequence ID" value="NZ_AYLO01000175.1"/>
</dbReference>
<evidence type="ECO:0000259" key="6">
    <source>
        <dbReference type="Pfam" id="PF07992"/>
    </source>
</evidence>
<keyword evidence="3" id="KW-0274">FAD</keyword>
<dbReference type="OrthoDB" id="9781621at2"/>
<dbReference type="PRINTS" id="PR00368">
    <property type="entry name" value="FADPNR"/>
</dbReference>
<dbReference type="InterPro" id="IPR036188">
    <property type="entry name" value="FAD/NAD-bd_sf"/>
</dbReference>
<keyword evidence="2" id="KW-0285">Flavoprotein</keyword>
<name>V5BEQ3_9GAMM</name>
<evidence type="ECO:0000313" key="8">
    <source>
        <dbReference type="Proteomes" id="UP000017842"/>
    </source>
</evidence>
<organism evidence="7 8">
    <name type="scientific">Methyloglobulus morosus KoM1</name>
    <dbReference type="NCBI Taxonomy" id="1116472"/>
    <lineage>
        <taxon>Bacteria</taxon>
        <taxon>Pseudomonadati</taxon>
        <taxon>Pseudomonadota</taxon>
        <taxon>Gammaproteobacteria</taxon>
        <taxon>Methylococcales</taxon>
        <taxon>Methylococcaceae</taxon>
        <taxon>Methyloglobulus</taxon>
    </lineage>
</organism>
<dbReference type="InterPro" id="IPR045024">
    <property type="entry name" value="NDH-2"/>
</dbReference>
<comment type="similarity">
    <text evidence="1">Belongs to the NADH dehydrogenase family.</text>
</comment>
<dbReference type="Pfam" id="PF07992">
    <property type="entry name" value="Pyr_redox_2"/>
    <property type="match status" value="1"/>
</dbReference>
<proteinExistence type="inferred from homology"/>
<dbReference type="EMBL" id="AYLO01000175">
    <property type="protein sequence ID" value="ESS66224.1"/>
    <property type="molecule type" value="Genomic_DNA"/>
</dbReference>
<dbReference type="STRING" id="1116472.MGMO_201c00040"/>
<gene>
    <name evidence="7" type="primary">ndh</name>
    <name evidence="7" type="ORF">MGMO_201c00040</name>
</gene>
<evidence type="ECO:0000256" key="5">
    <source>
        <dbReference type="ARBA" id="ARBA00023027"/>
    </source>
</evidence>
<dbReference type="SUPFAM" id="SSF51905">
    <property type="entry name" value="FAD/NAD(P)-binding domain"/>
    <property type="match status" value="1"/>
</dbReference>
<dbReference type="Proteomes" id="UP000017842">
    <property type="component" value="Unassembled WGS sequence"/>
</dbReference>
<evidence type="ECO:0000256" key="3">
    <source>
        <dbReference type="ARBA" id="ARBA00022827"/>
    </source>
</evidence>
<evidence type="ECO:0000256" key="1">
    <source>
        <dbReference type="ARBA" id="ARBA00005272"/>
    </source>
</evidence>
<dbReference type="PATRIC" id="fig|1116472.3.peg.4040"/>
<dbReference type="GO" id="GO:0003954">
    <property type="term" value="F:NADH dehydrogenase activity"/>
    <property type="evidence" value="ECO:0007669"/>
    <property type="project" value="InterPro"/>
</dbReference>
<evidence type="ECO:0000256" key="2">
    <source>
        <dbReference type="ARBA" id="ARBA00022630"/>
    </source>
</evidence>
<keyword evidence="8" id="KW-1185">Reference proteome</keyword>
<keyword evidence="4 7" id="KW-0560">Oxidoreductase</keyword>
<evidence type="ECO:0000256" key="4">
    <source>
        <dbReference type="ARBA" id="ARBA00023002"/>
    </source>
</evidence>
<dbReference type="PANTHER" id="PTHR43706">
    <property type="entry name" value="NADH DEHYDROGENASE"/>
    <property type="match status" value="1"/>
</dbReference>
<feature type="domain" description="FAD/NAD(P)-binding" evidence="6">
    <location>
        <begin position="9"/>
        <end position="339"/>
    </location>
</feature>
<accession>V5BEQ3</accession>
<evidence type="ECO:0000313" key="7">
    <source>
        <dbReference type="EMBL" id="ESS66224.1"/>
    </source>
</evidence>
<dbReference type="GO" id="GO:0008137">
    <property type="term" value="F:NADH dehydrogenase (ubiquinone) activity"/>
    <property type="evidence" value="ECO:0007669"/>
    <property type="project" value="TreeGrafter"/>
</dbReference>
<dbReference type="EC" id="1.6.99.3" evidence="7"/>
<dbReference type="Gene3D" id="3.50.50.100">
    <property type="match status" value="1"/>
</dbReference>
<dbReference type="PRINTS" id="PR00411">
    <property type="entry name" value="PNDRDTASEI"/>
</dbReference>
<dbReference type="AlphaFoldDB" id="V5BEQ3"/>
<comment type="caution">
    <text evidence="7">The sequence shown here is derived from an EMBL/GenBank/DDBJ whole genome shotgun (WGS) entry which is preliminary data.</text>
</comment>
<protein>
    <submittedName>
        <fullName evidence="7">NADH dehydrogenase Ndh</fullName>
        <ecNumber evidence="7">1.6.99.3</ecNumber>
    </submittedName>
</protein>
<reference evidence="7 8" key="1">
    <citation type="journal article" date="2013" name="Genome Announc.">
        <title>Draft Genome Sequence of the Methanotrophic Gammaproteobacterium Methyloglobulus morosus DSM 22980 Strain KoM1.</title>
        <authorList>
            <person name="Poehlein A."/>
            <person name="Deutzmann J.S."/>
            <person name="Daniel R."/>
            <person name="Simeonova D.D."/>
        </authorList>
    </citation>
    <scope>NUCLEOTIDE SEQUENCE [LARGE SCALE GENOMIC DNA]</scope>
    <source>
        <strain evidence="7 8">KoM1</strain>
    </source>
</reference>
<dbReference type="eggNOG" id="COG1252">
    <property type="taxonomic scope" value="Bacteria"/>
</dbReference>
<sequence>MSENNQLHKIVIVGGGAAGLELATSLGRKLGKKGLADVMLIDGAYTHIWKPLLHEVAAGTLDEAEQVQYLAQAYHNNFRFRLGKMEGLNRKKQEIYVSPTLSESGEELIPKRTFSYDTLVMAIGSISNSFGIKGVEEHCLFLDTTSQAFRFQKQMVESYIKNHAGKDTAKKKPLSIAIVGGGATGVELSAELHEVTDLLAIYGLNKSSNVKLTIIEASPQLLPALPSKLAKATQDQLAKLGIDLKLGCRVIEVTKAGIKTLDGENIPADLKVWAAGIKAPDWVKRLDGLVTNPINQLVVDETLKTIDDNIFAIGDCAACPWPGHEKNVPPRAQAAHQQATTLCKSIINRLSGGPLLKYKYLDYGSLVALGKYSTVGNLMGNLMGTVTIGGFIARVVYLSLYKMHQIAIHGYYRTALLTLSNLFRRTAHAKIKMH</sequence>